<sequence length="461" mass="48948">MHDSCALSYCQQHGLTLEQATPICKHWRSRGFCIYESTCFYKHPPEARGHPKPPLAKPTPADIAAKAAAWRSFNAAAHKRSSDAGFADATASARSQTAAQNPEGRSLAPSEENRGPGKRNKVKNRFRAGVFRRFLLDTYGRERLASGSGVLDIAGGKGELAFEFVNLNNIPATVVEPRLLKLAKQELWLKAGFYHRNSIFQRYIDVPLPALVEAGAAVPPQLRMVVSEALCAELAAADISSAASAAADISGSGDIGHAASLGQSQDLERSDAVGSNPLHAMLEESFRLALDTRWTHKGLEHEGDSTKGCAFTAAEDSDEESEAFPGTDAGSGCGAVNFSQGDADAGGGCGGAAAAGHDASAPDLDAVIDTWQRSSILATECIVDFAQRTRKPFAVVPCCVYAAEFPRRRLSGGAPVRTHNDLIAYIIAKDPAAVRVRELPFEGRNKVVYVVEWSGGSGAAA</sequence>
<feature type="compositionally biased region" description="Low complexity" evidence="5">
    <location>
        <begin position="87"/>
        <end position="100"/>
    </location>
</feature>
<dbReference type="SUPFAM" id="SSF90229">
    <property type="entry name" value="CCCH zinc finger"/>
    <property type="match status" value="1"/>
</dbReference>
<feature type="zinc finger region" description="C3H1-type" evidence="4">
    <location>
        <begin position="18"/>
        <end position="46"/>
    </location>
</feature>
<keyword evidence="1 4" id="KW-0479">Metal-binding</keyword>
<evidence type="ECO:0000259" key="6">
    <source>
        <dbReference type="PROSITE" id="PS50103"/>
    </source>
</evidence>
<reference evidence="7 8" key="1">
    <citation type="journal article" date="2024" name="Nat. Commun.">
        <title>Phylogenomics reveals the evolutionary origins of lichenization in chlorophyte algae.</title>
        <authorList>
            <person name="Puginier C."/>
            <person name="Libourel C."/>
            <person name="Otte J."/>
            <person name="Skaloud P."/>
            <person name="Haon M."/>
            <person name="Grisel S."/>
            <person name="Petersen M."/>
            <person name="Berrin J.G."/>
            <person name="Delaux P.M."/>
            <person name="Dal Grande F."/>
            <person name="Keller J."/>
        </authorList>
    </citation>
    <scope>NUCLEOTIDE SEQUENCE [LARGE SCALE GENOMIC DNA]</scope>
    <source>
        <strain evidence="7 8">SAG 216-7</strain>
    </source>
</reference>
<name>A0ABR2YEX9_9CHLO</name>
<organism evidence="7 8">
    <name type="scientific">Coccomyxa subellipsoidea</name>
    <dbReference type="NCBI Taxonomy" id="248742"/>
    <lineage>
        <taxon>Eukaryota</taxon>
        <taxon>Viridiplantae</taxon>
        <taxon>Chlorophyta</taxon>
        <taxon>core chlorophytes</taxon>
        <taxon>Trebouxiophyceae</taxon>
        <taxon>Trebouxiophyceae incertae sedis</taxon>
        <taxon>Coccomyxaceae</taxon>
        <taxon>Coccomyxa</taxon>
    </lineage>
</organism>
<evidence type="ECO:0000256" key="3">
    <source>
        <dbReference type="ARBA" id="ARBA00022833"/>
    </source>
</evidence>
<feature type="region of interest" description="Disordered" evidence="5">
    <location>
        <begin position="86"/>
        <end position="122"/>
    </location>
</feature>
<evidence type="ECO:0000256" key="1">
    <source>
        <dbReference type="ARBA" id="ARBA00022723"/>
    </source>
</evidence>
<evidence type="ECO:0000313" key="8">
    <source>
        <dbReference type="Proteomes" id="UP001491310"/>
    </source>
</evidence>
<keyword evidence="2 4" id="KW-0863">Zinc-finger</keyword>
<dbReference type="InterPro" id="IPR036855">
    <property type="entry name" value="Znf_CCCH_sf"/>
</dbReference>
<keyword evidence="3 4" id="KW-0862">Zinc</keyword>
<evidence type="ECO:0000256" key="2">
    <source>
        <dbReference type="ARBA" id="ARBA00022771"/>
    </source>
</evidence>
<accession>A0ABR2YEX9</accession>
<gene>
    <name evidence="7" type="ORF">WJX75_004056</name>
</gene>
<dbReference type="SMART" id="SM00356">
    <property type="entry name" value="ZnF_C3H1"/>
    <property type="match status" value="1"/>
</dbReference>
<dbReference type="PANTHER" id="PTHR36971:SF1">
    <property type="entry name" value="METHYLTRANSFERASE DOMAIN-CONTAINING PROTEIN"/>
    <property type="match status" value="1"/>
</dbReference>
<dbReference type="PROSITE" id="PS50103">
    <property type="entry name" value="ZF_C3H1"/>
    <property type="match status" value="1"/>
</dbReference>
<keyword evidence="8" id="KW-1185">Reference proteome</keyword>
<dbReference type="PANTHER" id="PTHR36971">
    <property type="entry name" value="UNNAMED PRODUCT"/>
    <property type="match status" value="1"/>
</dbReference>
<evidence type="ECO:0000256" key="4">
    <source>
        <dbReference type="PROSITE-ProRule" id="PRU00723"/>
    </source>
</evidence>
<protein>
    <recommendedName>
        <fullName evidence="6">C3H1-type domain-containing protein</fullName>
    </recommendedName>
</protein>
<feature type="domain" description="C3H1-type" evidence="6">
    <location>
        <begin position="18"/>
        <end position="46"/>
    </location>
</feature>
<evidence type="ECO:0000256" key="5">
    <source>
        <dbReference type="SAM" id="MobiDB-lite"/>
    </source>
</evidence>
<comment type="caution">
    <text evidence="7">The sequence shown here is derived from an EMBL/GenBank/DDBJ whole genome shotgun (WGS) entry which is preliminary data.</text>
</comment>
<proteinExistence type="predicted"/>
<dbReference type="Proteomes" id="UP001491310">
    <property type="component" value="Unassembled WGS sequence"/>
</dbReference>
<evidence type="ECO:0000313" key="7">
    <source>
        <dbReference type="EMBL" id="KAK9904084.1"/>
    </source>
</evidence>
<dbReference type="EMBL" id="JALJOT010000013">
    <property type="protein sequence ID" value="KAK9904084.1"/>
    <property type="molecule type" value="Genomic_DNA"/>
</dbReference>
<dbReference type="InterPro" id="IPR000571">
    <property type="entry name" value="Znf_CCCH"/>
</dbReference>